<dbReference type="SUPFAM" id="SSF53335">
    <property type="entry name" value="S-adenosyl-L-methionine-dependent methyltransferases"/>
    <property type="match status" value="1"/>
</dbReference>
<dbReference type="OrthoDB" id="2013972at2759"/>
<dbReference type="AlphaFoldDB" id="L1IZ76"/>
<reference evidence="2 4" key="1">
    <citation type="journal article" date="2012" name="Nature">
        <title>Algal genomes reveal evolutionary mosaicism and the fate of nucleomorphs.</title>
        <authorList>
            <consortium name="DOE Joint Genome Institute"/>
            <person name="Curtis B.A."/>
            <person name="Tanifuji G."/>
            <person name="Burki F."/>
            <person name="Gruber A."/>
            <person name="Irimia M."/>
            <person name="Maruyama S."/>
            <person name="Arias M.C."/>
            <person name="Ball S.G."/>
            <person name="Gile G.H."/>
            <person name="Hirakawa Y."/>
            <person name="Hopkins J.F."/>
            <person name="Kuo A."/>
            <person name="Rensing S.A."/>
            <person name="Schmutz J."/>
            <person name="Symeonidi A."/>
            <person name="Elias M."/>
            <person name="Eveleigh R.J."/>
            <person name="Herman E.K."/>
            <person name="Klute M.J."/>
            <person name="Nakayama T."/>
            <person name="Obornik M."/>
            <person name="Reyes-Prieto A."/>
            <person name="Armbrust E.V."/>
            <person name="Aves S.J."/>
            <person name="Beiko R.G."/>
            <person name="Coutinho P."/>
            <person name="Dacks J.B."/>
            <person name="Durnford D.G."/>
            <person name="Fast N.M."/>
            <person name="Green B.R."/>
            <person name="Grisdale C.J."/>
            <person name="Hempel F."/>
            <person name="Henrissat B."/>
            <person name="Hoppner M.P."/>
            <person name="Ishida K."/>
            <person name="Kim E."/>
            <person name="Koreny L."/>
            <person name="Kroth P.G."/>
            <person name="Liu Y."/>
            <person name="Malik S.B."/>
            <person name="Maier U.G."/>
            <person name="McRose D."/>
            <person name="Mock T."/>
            <person name="Neilson J.A."/>
            <person name="Onodera N.T."/>
            <person name="Poole A.M."/>
            <person name="Pritham E.J."/>
            <person name="Richards T.A."/>
            <person name="Rocap G."/>
            <person name="Roy S.W."/>
            <person name="Sarai C."/>
            <person name="Schaack S."/>
            <person name="Shirato S."/>
            <person name="Slamovits C.H."/>
            <person name="Spencer D.F."/>
            <person name="Suzuki S."/>
            <person name="Worden A.Z."/>
            <person name="Zauner S."/>
            <person name="Barry K."/>
            <person name="Bell C."/>
            <person name="Bharti A.K."/>
            <person name="Crow J.A."/>
            <person name="Grimwood J."/>
            <person name="Kramer R."/>
            <person name="Lindquist E."/>
            <person name="Lucas S."/>
            <person name="Salamov A."/>
            <person name="McFadden G.I."/>
            <person name="Lane C.E."/>
            <person name="Keeling P.J."/>
            <person name="Gray M.W."/>
            <person name="Grigoriev I.V."/>
            <person name="Archibald J.M."/>
        </authorList>
    </citation>
    <scope>NUCLEOTIDE SEQUENCE</scope>
    <source>
        <strain evidence="2 4">CCMP2712</strain>
    </source>
</reference>
<dbReference type="PANTHER" id="PTHR39290">
    <property type="entry name" value="C3H1-TYPE DOMAIN-CONTAINING PROTEIN-RELATED"/>
    <property type="match status" value="1"/>
</dbReference>
<dbReference type="EnsemblProtists" id="EKX41372">
    <property type="protein sequence ID" value="EKX41372"/>
    <property type="gene ID" value="GUITHDRAFT_142066"/>
</dbReference>
<dbReference type="Proteomes" id="UP000011087">
    <property type="component" value="Unassembled WGS sequence"/>
</dbReference>
<evidence type="ECO:0000256" key="1">
    <source>
        <dbReference type="SAM" id="Phobius"/>
    </source>
</evidence>
<protein>
    <submittedName>
        <fullName evidence="2 3">Uncharacterized protein</fullName>
    </submittedName>
</protein>
<reference evidence="4" key="2">
    <citation type="submission" date="2012-11" db="EMBL/GenBank/DDBJ databases">
        <authorList>
            <person name="Kuo A."/>
            <person name="Curtis B.A."/>
            <person name="Tanifuji G."/>
            <person name="Burki F."/>
            <person name="Gruber A."/>
            <person name="Irimia M."/>
            <person name="Maruyama S."/>
            <person name="Arias M.C."/>
            <person name="Ball S.G."/>
            <person name="Gile G.H."/>
            <person name="Hirakawa Y."/>
            <person name="Hopkins J.F."/>
            <person name="Rensing S.A."/>
            <person name="Schmutz J."/>
            <person name="Symeonidi A."/>
            <person name="Elias M."/>
            <person name="Eveleigh R.J."/>
            <person name="Herman E.K."/>
            <person name="Klute M.J."/>
            <person name="Nakayama T."/>
            <person name="Obornik M."/>
            <person name="Reyes-Prieto A."/>
            <person name="Armbrust E.V."/>
            <person name="Aves S.J."/>
            <person name="Beiko R.G."/>
            <person name="Coutinho P."/>
            <person name="Dacks J.B."/>
            <person name="Durnford D.G."/>
            <person name="Fast N.M."/>
            <person name="Green B.R."/>
            <person name="Grisdale C."/>
            <person name="Hempe F."/>
            <person name="Henrissat B."/>
            <person name="Hoppner M.P."/>
            <person name="Ishida K.-I."/>
            <person name="Kim E."/>
            <person name="Koreny L."/>
            <person name="Kroth P.G."/>
            <person name="Liu Y."/>
            <person name="Malik S.-B."/>
            <person name="Maier U.G."/>
            <person name="McRose D."/>
            <person name="Mock T."/>
            <person name="Neilson J.A."/>
            <person name="Onodera N.T."/>
            <person name="Poole A.M."/>
            <person name="Pritham E.J."/>
            <person name="Richards T.A."/>
            <person name="Rocap G."/>
            <person name="Roy S.W."/>
            <person name="Sarai C."/>
            <person name="Schaack S."/>
            <person name="Shirato S."/>
            <person name="Slamovits C.H."/>
            <person name="Spencer D.F."/>
            <person name="Suzuki S."/>
            <person name="Worden A.Z."/>
            <person name="Zauner S."/>
            <person name="Barry K."/>
            <person name="Bell C."/>
            <person name="Bharti A.K."/>
            <person name="Crow J.A."/>
            <person name="Grimwood J."/>
            <person name="Kramer R."/>
            <person name="Lindquist E."/>
            <person name="Lucas S."/>
            <person name="Salamov A."/>
            <person name="McFadden G.I."/>
            <person name="Lane C.E."/>
            <person name="Keeling P.J."/>
            <person name="Gray M.W."/>
            <person name="Grigoriev I.V."/>
            <person name="Archibald J.M."/>
        </authorList>
    </citation>
    <scope>NUCLEOTIDE SEQUENCE</scope>
    <source>
        <strain evidence="4">CCMP2712</strain>
    </source>
</reference>
<proteinExistence type="predicted"/>
<reference evidence="3" key="3">
    <citation type="submission" date="2015-06" db="UniProtKB">
        <authorList>
            <consortium name="EnsemblProtists"/>
        </authorList>
    </citation>
    <scope>IDENTIFICATION</scope>
</reference>
<organism evidence="2">
    <name type="scientific">Guillardia theta (strain CCMP2712)</name>
    <name type="common">Cryptophyte</name>
    <dbReference type="NCBI Taxonomy" id="905079"/>
    <lineage>
        <taxon>Eukaryota</taxon>
        <taxon>Cryptophyceae</taxon>
        <taxon>Pyrenomonadales</taxon>
        <taxon>Geminigeraceae</taxon>
        <taxon>Guillardia</taxon>
    </lineage>
</organism>
<dbReference type="Gene3D" id="3.40.50.150">
    <property type="entry name" value="Vaccinia Virus protein VP39"/>
    <property type="match status" value="1"/>
</dbReference>
<dbReference type="InterPro" id="IPR029063">
    <property type="entry name" value="SAM-dependent_MTases_sf"/>
</dbReference>
<keyword evidence="4" id="KW-1185">Reference proteome</keyword>
<evidence type="ECO:0000313" key="2">
    <source>
        <dbReference type="EMBL" id="EKX41372.1"/>
    </source>
</evidence>
<dbReference type="KEGG" id="gtt:GUITHDRAFT_142066"/>
<dbReference type="GeneID" id="17298010"/>
<dbReference type="PaxDb" id="55529-EKX41372"/>
<keyword evidence="1" id="KW-0472">Membrane</keyword>
<keyword evidence="1" id="KW-0812">Transmembrane</keyword>
<sequence length="223" mass="25546">MHGGLVVVTGVMMLASLMLRLITKLRLSYKIVNAHNECDKFFFQELLRDVETNSVDWANSREESCRWSWAIPNERIIRQIANELRARQGSVLVDFGCGRGYWSHLIAREYPSARIVAVDKNESWYRNDKHYEIKDGVGDLMIFVGEEMGGKTASRPFFVELESPRWELRKRVDIPRYSQAQEASGDDRSAASKLARMQGCSLPLRPHIPTPWKSTLTGSFLIP</sequence>
<feature type="transmembrane region" description="Helical" evidence="1">
    <location>
        <begin position="6"/>
        <end position="23"/>
    </location>
</feature>
<accession>L1IZ76</accession>
<dbReference type="RefSeq" id="XP_005828352.1">
    <property type="nucleotide sequence ID" value="XM_005828295.1"/>
</dbReference>
<dbReference type="PANTHER" id="PTHR39290:SF6">
    <property type="entry name" value="S-ADENOSYL-L-METHIONINE-DEPENDENT METHYLTRANSFERASES SUPERFAMILY PROTEIN"/>
    <property type="match status" value="1"/>
</dbReference>
<evidence type="ECO:0000313" key="4">
    <source>
        <dbReference type="Proteomes" id="UP000011087"/>
    </source>
</evidence>
<dbReference type="EMBL" id="JH993024">
    <property type="protein sequence ID" value="EKX41372.1"/>
    <property type="molecule type" value="Genomic_DNA"/>
</dbReference>
<evidence type="ECO:0000313" key="3">
    <source>
        <dbReference type="EnsemblProtists" id="EKX41372"/>
    </source>
</evidence>
<keyword evidence="1" id="KW-1133">Transmembrane helix</keyword>
<dbReference type="HOGENOM" id="CLU_1242150_0_0_1"/>
<name>L1IZ76_GUITC</name>
<gene>
    <name evidence="2" type="ORF">GUITHDRAFT_142066</name>
</gene>